<evidence type="ECO:0000313" key="3">
    <source>
        <dbReference type="Proteomes" id="UP000190837"/>
    </source>
</evidence>
<dbReference type="CDD" id="cd04301">
    <property type="entry name" value="NAT_SF"/>
    <property type="match status" value="1"/>
</dbReference>
<dbReference type="InterPro" id="IPR016181">
    <property type="entry name" value="Acyl_CoA_acyltransferase"/>
</dbReference>
<dbReference type="RefSeq" id="WP_079540700.1">
    <property type="nucleotide sequence ID" value="NZ_FKLO01000049.1"/>
</dbReference>
<evidence type="ECO:0000259" key="1">
    <source>
        <dbReference type="PROSITE" id="PS51186"/>
    </source>
</evidence>
<dbReference type="EMBL" id="FKLO01000049">
    <property type="protein sequence ID" value="SAM65492.1"/>
    <property type="molecule type" value="Genomic_DNA"/>
</dbReference>
<proteinExistence type="predicted"/>
<dbReference type="PANTHER" id="PTHR43072:SF60">
    <property type="entry name" value="L-2,4-DIAMINOBUTYRIC ACID ACETYLTRANSFERASE"/>
    <property type="match status" value="1"/>
</dbReference>
<dbReference type="SUPFAM" id="SSF55729">
    <property type="entry name" value="Acyl-CoA N-acyltransferases (Nat)"/>
    <property type="match status" value="1"/>
</dbReference>
<dbReference type="AlphaFoldDB" id="A0A1C3H4X5"/>
<sequence>MHIRSARAEDAAAIAPILLPVLEAMELPFLARHGIETTRTLLASAIAHPDYRYGYARGIVKILDGRIAGAAFGYPAEDEAQVDAPFAVVLQQHRLDPAQRLFTDLEAFPDEWYLDTIAVAPEQRGRGVGKALLRALPEMVLARGKTRIGLNVDEANPNAHRLYTRLGYKTVGTRELSGHRYHHMQKTLSDRGH</sequence>
<dbReference type="GO" id="GO:0016747">
    <property type="term" value="F:acyltransferase activity, transferring groups other than amino-acyl groups"/>
    <property type="evidence" value="ECO:0007669"/>
    <property type="project" value="InterPro"/>
</dbReference>
<dbReference type="Pfam" id="PF00583">
    <property type="entry name" value="Acetyltransf_1"/>
    <property type="match status" value="1"/>
</dbReference>
<dbReference type="PANTHER" id="PTHR43072">
    <property type="entry name" value="N-ACETYLTRANSFERASE"/>
    <property type="match status" value="1"/>
</dbReference>
<name>A0A1C3H4X5_9GAMM</name>
<dbReference type="Proteomes" id="UP000190837">
    <property type="component" value="Unassembled WGS sequence"/>
</dbReference>
<gene>
    <name evidence="2" type="ORF">CHUV0807_1361</name>
</gene>
<protein>
    <submittedName>
        <fullName evidence="2">Acetyltransferase (GNAT family) SAS0976</fullName>
    </submittedName>
</protein>
<feature type="domain" description="N-acetyltransferase" evidence="1">
    <location>
        <begin position="1"/>
        <end position="189"/>
    </location>
</feature>
<dbReference type="PROSITE" id="PS51186">
    <property type="entry name" value="GNAT"/>
    <property type="match status" value="1"/>
</dbReference>
<keyword evidence="2" id="KW-0808">Transferase</keyword>
<dbReference type="InterPro" id="IPR000182">
    <property type="entry name" value="GNAT_dom"/>
</dbReference>
<reference evidence="3" key="1">
    <citation type="submission" date="2016-04" db="EMBL/GenBank/DDBJ databases">
        <authorList>
            <person name="Tagini F."/>
        </authorList>
    </citation>
    <scope>NUCLEOTIDE SEQUENCE [LARGE SCALE GENOMIC DNA]</scope>
    <source>
        <strain evidence="3">CHUV0807</strain>
    </source>
</reference>
<evidence type="ECO:0000313" key="2">
    <source>
        <dbReference type="EMBL" id="SAM65492.1"/>
    </source>
</evidence>
<organism evidence="2 3">
    <name type="scientific">Cardiobacterium hominis</name>
    <dbReference type="NCBI Taxonomy" id="2718"/>
    <lineage>
        <taxon>Bacteria</taxon>
        <taxon>Pseudomonadati</taxon>
        <taxon>Pseudomonadota</taxon>
        <taxon>Gammaproteobacteria</taxon>
        <taxon>Cardiobacteriales</taxon>
        <taxon>Cardiobacteriaceae</taxon>
        <taxon>Cardiobacterium</taxon>
    </lineage>
</organism>
<dbReference type="Gene3D" id="3.40.630.30">
    <property type="match status" value="1"/>
</dbReference>
<accession>A0A1C3H4X5</accession>